<comment type="caution">
    <text evidence="6">The sequence shown here is derived from an EMBL/GenBank/DDBJ whole genome shotgun (WGS) entry which is preliminary data.</text>
</comment>
<name>A0A523RTK1_UNCAE</name>
<dbReference type="AlphaFoldDB" id="A0A523RTK1"/>
<dbReference type="Proteomes" id="UP000316360">
    <property type="component" value="Unassembled WGS sequence"/>
</dbReference>
<organism evidence="6 7">
    <name type="scientific">Aerophobetes bacterium</name>
    <dbReference type="NCBI Taxonomy" id="2030807"/>
    <lineage>
        <taxon>Bacteria</taxon>
        <taxon>Candidatus Aerophobota</taxon>
    </lineage>
</organism>
<evidence type="ECO:0000256" key="4">
    <source>
        <dbReference type="ARBA" id="ARBA00022840"/>
    </source>
</evidence>
<dbReference type="Gene3D" id="3.40.50.10440">
    <property type="entry name" value="Dihydroxyacetone kinase, domain 1"/>
    <property type="match status" value="1"/>
</dbReference>
<dbReference type="Gene3D" id="3.30.1180.20">
    <property type="entry name" value="Dihydroxyacetone kinase, domain 2"/>
    <property type="match status" value="1"/>
</dbReference>
<dbReference type="Pfam" id="PF02733">
    <property type="entry name" value="Dak1"/>
    <property type="match status" value="1"/>
</dbReference>
<keyword evidence="1 6" id="KW-0808">Transferase</keyword>
<dbReference type="FunFam" id="3.30.1180.20:FF:000001">
    <property type="entry name" value="Dihydroxyacetone kinase 1"/>
    <property type="match status" value="1"/>
</dbReference>
<proteinExistence type="predicted"/>
<dbReference type="InterPro" id="IPR050861">
    <property type="entry name" value="Dihydroxyacetone_Kinase"/>
</dbReference>
<evidence type="ECO:0000259" key="5">
    <source>
        <dbReference type="PROSITE" id="PS51481"/>
    </source>
</evidence>
<feature type="domain" description="DhaK" evidence="5">
    <location>
        <begin position="7"/>
        <end position="329"/>
    </location>
</feature>
<keyword evidence="2" id="KW-0547">Nucleotide-binding</keyword>
<accession>A0A523RTK1</accession>
<dbReference type="SUPFAM" id="SSF82549">
    <property type="entry name" value="DAK1/DegV-like"/>
    <property type="match status" value="1"/>
</dbReference>
<keyword evidence="4" id="KW-0067">ATP-binding</keyword>
<reference evidence="6 7" key="1">
    <citation type="submission" date="2019-03" db="EMBL/GenBank/DDBJ databases">
        <title>Metabolic potential of uncultured bacteria and archaea associated with petroleum seepage in deep-sea sediments.</title>
        <authorList>
            <person name="Dong X."/>
            <person name="Hubert C."/>
        </authorList>
    </citation>
    <scope>NUCLEOTIDE SEQUENCE [LARGE SCALE GENOMIC DNA]</scope>
    <source>
        <strain evidence="6">E44_bin7</strain>
    </source>
</reference>
<sequence length="331" mass="35793">MKKFINDPNKVVDEMLEGFLLAHSDKIKRLEGSRVVVRKDAPIKGKVGLVSGGGSGHKPTFIGYIGKGLVDAVAVGEVFSSPSAQQFYDAIKAVNADKGVLCIYGNYSGDIMNVDMAMEMAKDEGIQVDQVVVNDDVGSGSKEERQNRRGVAGQVIVWKIAGAKAVKGADLEEVKKVAEKANFNSRTMGVAHSPCIVPSAGEPTFTLGEDEMEIGVGEHGERGLKRMPLKSADETTQILMDGILEDLPFVSGDEVSVLINGLGATPLLELYIVYRKVAKMLKERNISIYKSYIGEYVTSLEMGGYSVTLTKLDEELKKLLDAPAKGIMFKE</sequence>
<dbReference type="EMBL" id="SOKJ01000312">
    <property type="protein sequence ID" value="TET09155.1"/>
    <property type="molecule type" value="Genomic_DNA"/>
</dbReference>
<dbReference type="PANTHER" id="PTHR28629">
    <property type="entry name" value="TRIOKINASE/FMN CYCLASE"/>
    <property type="match status" value="1"/>
</dbReference>
<evidence type="ECO:0000313" key="6">
    <source>
        <dbReference type="EMBL" id="TET09155.1"/>
    </source>
</evidence>
<keyword evidence="3 6" id="KW-0418">Kinase</keyword>
<gene>
    <name evidence="6" type="primary">dhaK</name>
    <name evidence="6" type="ORF">E3J84_05455</name>
</gene>
<protein>
    <submittedName>
        <fullName evidence="6">Dihydroxyacetone kinase subunit DhaK</fullName>
        <ecNumber evidence="6">2.7.1.121</ecNumber>
    </submittedName>
</protein>
<dbReference type="GO" id="GO:0047324">
    <property type="term" value="F:phosphoenolpyruvate-glycerone phosphotransferase activity"/>
    <property type="evidence" value="ECO:0007669"/>
    <property type="project" value="UniProtKB-EC"/>
</dbReference>
<dbReference type="PROSITE" id="PS51481">
    <property type="entry name" value="DHAK"/>
    <property type="match status" value="1"/>
</dbReference>
<dbReference type="PANTHER" id="PTHR28629:SF4">
    <property type="entry name" value="TRIOKINASE_FMN CYCLASE"/>
    <property type="match status" value="1"/>
</dbReference>
<dbReference type="InterPro" id="IPR004006">
    <property type="entry name" value="DhaK_dom"/>
</dbReference>
<dbReference type="InterPro" id="IPR012736">
    <property type="entry name" value="DhaK_1"/>
</dbReference>
<dbReference type="EC" id="2.7.1.121" evidence="6"/>
<evidence type="ECO:0000313" key="7">
    <source>
        <dbReference type="Proteomes" id="UP000316360"/>
    </source>
</evidence>
<evidence type="ECO:0000256" key="2">
    <source>
        <dbReference type="ARBA" id="ARBA00022741"/>
    </source>
</evidence>
<dbReference type="GO" id="GO:0005524">
    <property type="term" value="F:ATP binding"/>
    <property type="evidence" value="ECO:0007669"/>
    <property type="project" value="UniProtKB-KW"/>
</dbReference>
<evidence type="ECO:0000256" key="3">
    <source>
        <dbReference type="ARBA" id="ARBA00022777"/>
    </source>
</evidence>
<dbReference type="GO" id="GO:0019563">
    <property type="term" value="P:glycerol catabolic process"/>
    <property type="evidence" value="ECO:0007669"/>
    <property type="project" value="TreeGrafter"/>
</dbReference>
<dbReference type="NCBIfam" id="TIGR02363">
    <property type="entry name" value="dhaK1"/>
    <property type="match status" value="1"/>
</dbReference>
<dbReference type="GO" id="GO:0005829">
    <property type="term" value="C:cytosol"/>
    <property type="evidence" value="ECO:0007669"/>
    <property type="project" value="TreeGrafter"/>
</dbReference>
<dbReference type="GO" id="GO:0004371">
    <property type="term" value="F:glycerone kinase activity"/>
    <property type="evidence" value="ECO:0007669"/>
    <property type="project" value="InterPro"/>
</dbReference>
<dbReference type="FunFam" id="3.40.50.10440:FF:000001">
    <property type="entry name" value="Dihydroxyacetone kinase, DhaK subunit"/>
    <property type="match status" value="1"/>
</dbReference>
<evidence type="ECO:0000256" key="1">
    <source>
        <dbReference type="ARBA" id="ARBA00022679"/>
    </source>
</evidence>